<dbReference type="InterPro" id="IPR002938">
    <property type="entry name" value="FAD-bd"/>
</dbReference>
<dbReference type="Pfam" id="PF21688">
    <property type="entry name" value="FAD-depend_C"/>
    <property type="match status" value="1"/>
</dbReference>
<dbReference type="PANTHER" id="PTHR43106">
    <property type="entry name" value="DEHYDROGENASE-RELATED"/>
    <property type="match status" value="1"/>
</dbReference>
<reference evidence="3 4" key="1">
    <citation type="submission" date="2020-08" db="EMBL/GenBank/DDBJ databases">
        <authorList>
            <person name="Ren C."/>
            <person name="Gu Y."/>
            <person name="Xu Y."/>
        </authorList>
    </citation>
    <scope>NUCLEOTIDE SEQUENCE [LARGE SCALE GENOMIC DNA]</scope>
    <source>
        <strain evidence="3 4">LBM18003</strain>
    </source>
</reference>
<evidence type="ECO:0000313" key="4">
    <source>
        <dbReference type="Proteomes" id="UP000516046"/>
    </source>
</evidence>
<evidence type="ECO:0000259" key="1">
    <source>
        <dbReference type="Pfam" id="PF01494"/>
    </source>
</evidence>
<dbReference type="PANTHER" id="PTHR43106:SF1">
    <property type="entry name" value="DEHYDROGENASE-RELATED"/>
    <property type="match status" value="1"/>
</dbReference>
<dbReference type="RefSeq" id="WP_212506167.1">
    <property type="nucleotide sequence ID" value="NZ_CP060696.1"/>
</dbReference>
<dbReference type="SUPFAM" id="SSF51905">
    <property type="entry name" value="FAD/NAD(P)-binding domain"/>
    <property type="match status" value="1"/>
</dbReference>
<keyword evidence="4" id="KW-1185">Reference proteome</keyword>
<dbReference type="Pfam" id="PF01494">
    <property type="entry name" value="FAD_binding_3"/>
    <property type="match status" value="1"/>
</dbReference>
<feature type="domain" description="FAD-dependent protein C-terminal" evidence="2">
    <location>
        <begin position="236"/>
        <end position="421"/>
    </location>
</feature>
<dbReference type="InterPro" id="IPR049516">
    <property type="entry name" value="FAD-depend_C"/>
</dbReference>
<sequence>MKNNYDVLVIGAGPAGIFTALELDRVSPEKSVLVVDTGSAIADRRCPARTQGRCMHCKTCSIMNGWAGAGAFSDGKLSLCEDVGGNLVDYMSREKAQELIHYCDKEYLHFGAPEKVFGTGDRTADKIAYDARRQNIQLIRCPVRHMGTEYSYQVLKAMYDYLAQKPQFTFLPHTTAESILVKNGRAAGAVLTLADGSTSRVEAENIVAAPGRGGAAWLSHIAKQTGLELTNNEVDIGVRVEVPNGVMDHLTKSLYEAKLVYYSDTFENKVRTFCMNPGGIVSEEHYDGPNGGLAVVNGHSYAEEERHSDNTNFALLVSTKFTQPFDQPIEYGRYIAKLGNMLTGGGIMVQRLGDLLLGRRSDASRLSKSTTVPTLKTAVPGDLSFVLPHRHLTSIVESLKAFDALAPGLYSKNTLLYGVEVKFYSSKVEVNDDFSTKIPGLYAIGDGAGITRGLMQASATGVVVARAISGKAESSL</sequence>
<feature type="domain" description="FAD-binding" evidence="1">
    <location>
        <begin position="5"/>
        <end position="216"/>
    </location>
</feature>
<dbReference type="AlphaFoldDB" id="A0A7G9WEI7"/>
<dbReference type="InterPro" id="IPR028348">
    <property type="entry name" value="FAD-binding_protein"/>
</dbReference>
<dbReference type="Proteomes" id="UP000516046">
    <property type="component" value="Chromosome"/>
</dbReference>
<dbReference type="EMBL" id="CP060696">
    <property type="protein sequence ID" value="QNO17099.1"/>
    <property type="molecule type" value="Genomic_DNA"/>
</dbReference>
<protein>
    <submittedName>
        <fullName evidence="3">FAD-binding protein</fullName>
    </submittedName>
</protein>
<dbReference type="Gene3D" id="3.50.50.60">
    <property type="entry name" value="FAD/NAD(P)-binding domain"/>
    <property type="match status" value="2"/>
</dbReference>
<dbReference type="InterPro" id="IPR036188">
    <property type="entry name" value="FAD/NAD-bd_sf"/>
</dbReference>
<evidence type="ECO:0000259" key="2">
    <source>
        <dbReference type="Pfam" id="PF21688"/>
    </source>
</evidence>
<evidence type="ECO:0000313" key="3">
    <source>
        <dbReference type="EMBL" id="QNO17099.1"/>
    </source>
</evidence>
<gene>
    <name evidence="3" type="ORF">H6X83_09030</name>
</gene>
<dbReference type="PIRSF" id="PIRSF038984">
    <property type="entry name" value="FAD_binding_protein"/>
    <property type="match status" value="1"/>
</dbReference>
<name>A0A7G9WEI7_9FIRM</name>
<dbReference type="KEGG" id="caml:H6X83_09030"/>
<proteinExistence type="predicted"/>
<accession>A0A7G9WEI7</accession>
<dbReference type="GO" id="GO:0071949">
    <property type="term" value="F:FAD binding"/>
    <property type="evidence" value="ECO:0007669"/>
    <property type="project" value="InterPro"/>
</dbReference>
<organism evidence="3 4">
    <name type="scientific">Caproicibacterium amylolyticum</name>
    <dbReference type="NCBI Taxonomy" id="2766537"/>
    <lineage>
        <taxon>Bacteria</taxon>
        <taxon>Bacillati</taxon>
        <taxon>Bacillota</taxon>
        <taxon>Clostridia</taxon>
        <taxon>Eubacteriales</taxon>
        <taxon>Oscillospiraceae</taxon>
        <taxon>Caproicibacterium</taxon>
    </lineage>
</organism>